<dbReference type="HOGENOM" id="CLU_006325_1_0_11"/>
<dbReference type="Gene3D" id="1.10.10.10">
    <property type="entry name" value="Winged helix-like DNA-binding domain superfamily/Winged helix DNA-binding domain"/>
    <property type="match status" value="1"/>
</dbReference>
<dbReference type="PANTHER" id="PTHR44688">
    <property type="entry name" value="DNA-BINDING TRANSCRIPTIONAL ACTIVATOR DEVR_DOSR"/>
    <property type="match status" value="1"/>
</dbReference>
<dbReference type="GO" id="GO:0003677">
    <property type="term" value="F:DNA binding"/>
    <property type="evidence" value="ECO:0007669"/>
    <property type="project" value="UniProtKB-KW"/>
</dbReference>
<keyword evidence="6" id="KW-1185">Reference proteome</keyword>
<dbReference type="OrthoDB" id="134985at2"/>
<dbReference type="EMBL" id="CP001618">
    <property type="protein sequence ID" value="ACQ81364.1"/>
    <property type="molecule type" value="Genomic_DNA"/>
</dbReference>
<reference evidence="5 6" key="1">
    <citation type="journal article" date="2009" name="Stand. Genomic Sci.">
        <title>Complete genome sequence of Beutenbergia cavernae type strain (HKI 0122).</title>
        <authorList>
            <person name="Land M."/>
            <person name="Pukall R."/>
            <person name="Abt B."/>
            <person name="Goker M."/>
            <person name="Rohde M."/>
            <person name="Glavina Del Rio T."/>
            <person name="Tice H."/>
            <person name="Copeland A."/>
            <person name="Cheng J.F."/>
            <person name="Lucas S."/>
            <person name="Chen F."/>
            <person name="Nolan M."/>
            <person name="Bruce D."/>
            <person name="Goodwin L."/>
            <person name="Pitluck S."/>
            <person name="Ivanova N."/>
            <person name="Mavromatis K."/>
            <person name="Ovchinnikova G."/>
            <person name="Pati A."/>
            <person name="Chen A."/>
            <person name="Palaniappan K."/>
            <person name="Hauser L."/>
            <person name="Chang Y.J."/>
            <person name="Jefferies C.C."/>
            <person name="Saunders E."/>
            <person name="Brettin T."/>
            <person name="Detter J.C."/>
            <person name="Han C."/>
            <person name="Chain P."/>
            <person name="Bristow J."/>
            <person name="Eisen J.A."/>
            <person name="Markowitz V."/>
            <person name="Hugenholtz P."/>
            <person name="Kyrpides N.C."/>
            <person name="Klenk H.P."/>
            <person name="Lapidus A."/>
        </authorList>
    </citation>
    <scope>NUCLEOTIDE SEQUENCE [LARGE SCALE GENOMIC DNA]</scope>
    <source>
        <strain evidence="6">ATCC BAA-8 / DSM 12333 / NBRC 16432</strain>
    </source>
</reference>
<dbReference type="InterPro" id="IPR027417">
    <property type="entry name" value="P-loop_NTPase"/>
</dbReference>
<dbReference type="eggNOG" id="COG2909">
    <property type="taxonomic scope" value="Bacteria"/>
</dbReference>
<evidence type="ECO:0000256" key="2">
    <source>
        <dbReference type="ARBA" id="ARBA00023125"/>
    </source>
</evidence>
<dbReference type="GO" id="GO:0006355">
    <property type="term" value="P:regulation of DNA-templated transcription"/>
    <property type="evidence" value="ECO:0007669"/>
    <property type="project" value="InterPro"/>
</dbReference>
<name>C5C0G8_BEUC1</name>
<protein>
    <submittedName>
        <fullName evidence="5">ATP-dependent transcriptional regulator, MalT-like, LuxR family</fullName>
    </submittedName>
</protein>
<organism evidence="5 6">
    <name type="scientific">Beutenbergia cavernae (strain ATCC BAA-8 / DSM 12333 / CCUG 43141 / JCM 11478 / NBRC 16432 / NCIMB 13614 / HKI 0122)</name>
    <dbReference type="NCBI Taxonomy" id="471853"/>
    <lineage>
        <taxon>Bacteria</taxon>
        <taxon>Bacillati</taxon>
        <taxon>Actinomycetota</taxon>
        <taxon>Actinomycetes</taxon>
        <taxon>Micrococcales</taxon>
        <taxon>Beutenbergiaceae</taxon>
        <taxon>Beutenbergia</taxon>
    </lineage>
</organism>
<proteinExistence type="predicted"/>
<dbReference type="InterPro" id="IPR016032">
    <property type="entry name" value="Sig_transdc_resp-reg_C-effctor"/>
</dbReference>
<dbReference type="InterPro" id="IPR059106">
    <property type="entry name" value="WHD_MalT"/>
</dbReference>
<dbReference type="KEGG" id="bcv:Bcav_3120"/>
<dbReference type="InterPro" id="IPR000792">
    <property type="entry name" value="Tscrpt_reg_LuxR_C"/>
</dbReference>
<keyword evidence="3" id="KW-0804">Transcription</keyword>
<dbReference type="SMART" id="SM00421">
    <property type="entry name" value="HTH_LUXR"/>
    <property type="match status" value="1"/>
</dbReference>
<feature type="domain" description="HTH luxR-type" evidence="4">
    <location>
        <begin position="780"/>
        <end position="845"/>
    </location>
</feature>
<dbReference type="Pfam" id="PF00196">
    <property type="entry name" value="GerE"/>
    <property type="match status" value="1"/>
</dbReference>
<accession>C5C0G8</accession>
<evidence type="ECO:0000256" key="3">
    <source>
        <dbReference type="ARBA" id="ARBA00023163"/>
    </source>
</evidence>
<dbReference type="SUPFAM" id="SSF52540">
    <property type="entry name" value="P-loop containing nucleoside triphosphate hydrolases"/>
    <property type="match status" value="1"/>
</dbReference>
<evidence type="ECO:0000259" key="4">
    <source>
        <dbReference type="PROSITE" id="PS50043"/>
    </source>
</evidence>
<dbReference type="PANTHER" id="PTHR44688:SF16">
    <property type="entry name" value="DNA-BINDING TRANSCRIPTIONAL ACTIVATOR DEVR_DOSR"/>
    <property type="match status" value="1"/>
</dbReference>
<keyword evidence="1" id="KW-0805">Transcription regulation</keyword>
<dbReference type="RefSeq" id="WP_015883604.1">
    <property type="nucleotide sequence ID" value="NC_012669.1"/>
</dbReference>
<gene>
    <name evidence="5" type="ordered locus">Bcav_3120</name>
</gene>
<dbReference type="CDD" id="cd06170">
    <property type="entry name" value="LuxR_C_like"/>
    <property type="match status" value="1"/>
</dbReference>
<dbReference type="InterPro" id="IPR036388">
    <property type="entry name" value="WH-like_DNA-bd_sf"/>
</dbReference>
<dbReference type="Proteomes" id="UP000007962">
    <property type="component" value="Chromosome"/>
</dbReference>
<sequence>MVDEGLRVRRTHPGPRLPRVAESYVPRPRVLARLERLAPLVIVRAPRGFGKTSLLSWWLRTTKHTDHDVVWLTLDRHAVTEAEFWELLLAGLRSAGLAEGVGATSARRSVHDAVRSLTRRLVLVMDNFPSVPESLDGDLVDLVQQSDLIHLAVAGHRHRDLERLGVIALDAVLVLSSDLALDADAIGELAAGIGLDLTRAQIDRVAGEVGGWPALVRALLHGIEQRDVVGESFTYVDWRLVDLFVREVLAGVVDESVRSFMARTSVADEFTRELAQELYPDRDVTFLLSRMVEAHLLGVQVIDGVPVYTYPRAVRFAIDRLLAESDPELRQALLGIATRWFADRDDARGALVHAVRARDWDQAVSAVDRHWVQLVAQHPDALSHAIRGMPVDLVASNPKLRVAHEFILPLTHPTDLASTHRAELAGVAPRTESDAVRTRVSTVIALSATGYVDIAQEVAQQWGRAADVSGAAPGDVDHEVPTLLFQWGSTRLAAGDVIGSRYAFSEAFAWAQRMGDALVRRTSAVGLALTHAINGVPLLTHEWLGRVELDEDVEEPVTRAAVVIAEALAGVDMLADEAALLADNLPERSSPDELWALVAFVRGQIIASGGDPGAMLACADACEEGLARAPRGGIAEALLVSTLGEVLVAQGERARFRRILASATDSPILAVAKARLAWQDGDGVKARTIAVDALQRPTITQRSRLELLVLMAVLDLDRDRRASALSYARQALQVAHGTGQRRPFQFVPRAQLATLATELPDLGELLGEPAFEAFGDVMPPAVSAVVLTERERTILGELASTSSVPEIATRLFVSPNTVKTQLRGIYRKLGTHSREETLQRARDAGLLDPSDASV</sequence>
<dbReference type="STRING" id="471853.Bcav_3120"/>
<dbReference type="AlphaFoldDB" id="C5C0G8"/>
<dbReference type="PROSITE" id="PS50043">
    <property type="entry name" value="HTH_LUXR_2"/>
    <property type="match status" value="1"/>
</dbReference>
<keyword evidence="2" id="KW-0238">DNA-binding</keyword>
<evidence type="ECO:0000313" key="6">
    <source>
        <dbReference type="Proteomes" id="UP000007962"/>
    </source>
</evidence>
<dbReference type="Pfam" id="PF25873">
    <property type="entry name" value="WHD_MalT"/>
    <property type="match status" value="1"/>
</dbReference>
<evidence type="ECO:0000313" key="5">
    <source>
        <dbReference type="EMBL" id="ACQ81364.1"/>
    </source>
</evidence>
<dbReference type="SUPFAM" id="SSF46894">
    <property type="entry name" value="C-terminal effector domain of the bipartite response regulators"/>
    <property type="match status" value="1"/>
</dbReference>
<evidence type="ECO:0000256" key="1">
    <source>
        <dbReference type="ARBA" id="ARBA00023015"/>
    </source>
</evidence>